<keyword evidence="2" id="KW-0732">Signal</keyword>
<evidence type="ECO:0000313" key="3">
    <source>
        <dbReference type="EMBL" id="VDN54515.1"/>
    </source>
</evidence>
<evidence type="ECO:0000256" key="1">
    <source>
        <dbReference type="SAM" id="Phobius"/>
    </source>
</evidence>
<evidence type="ECO:0000256" key="2">
    <source>
        <dbReference type="SAM" id="SignalP"/>
    </source>
</evidence>
<feature type="signal peptide" evidence="2">
    <location>
        <begin position="1"/>
        <end position="21"/>
    </location>
</feature>
<reference evidence="6" key="1">
    <citation type="submission" date="2017-02" db="UniProtKB">
        <authorList>
            <consortium name="WormBaseParasite"/>
        </authorList>
    </citation>
    <scope>IDENTIFICATION</scope>
</reference>
<keyword evidence="1" id="KW-0812">Transmembrane</keyword>
<organism evidence="4 6">
    <name type="scientific">Dracunculus medinensis</name>
    <name type="common">Guinea worm</name>
    <dbReference type="NCBI Taxonomy" id="318479"/>
    <lineage>
        <taxon>Eukaryota</taxon>
        <taxon>Metazoa</taxon>
        <taxon>Ecdysozoa</taxon>
        <taxon>Nematoda</taxon>
        <taxon>Chromadorea</taxon>
        <taxon>Rhabditida</taxon>
        <taxon>Spirurina</taxon>
        <taxon>Dracunculoidea</taxon>
        <taxon>Dracunculidae</taxon>
        <taxon>Dracunculus</taxon>
    </lineage>
</organism>
<proteinExistence type="predicted"/>
<gene>
    <name evidence="3" type="ORF">DME_LOCUS4488</name>
</gene>
<feature type="chain" id="PRO_5033229763" evidence="2">
    <location>
        <begin position="22"/>
        <end position="203"/>
    </location>
</feature>
<sequence>MLLVRIVLISLLVEFIPESFAKVWCPKNQSGFILTCAFKCCKSVDSSYEDYYCCDLDDQTLVDENTIESDGSQSSRSERFVAYTSNMPNIQIDYTLLIIGLIISIVLSVLCSLFCCLLCNGCWLHRRRNPQMYESVQETGFYPLCCGFGIPVGTVVFSTHPPQFRDENELYHGSSTSSIANRGRVRFHEDGTSKGVLKPNSLQ</sequence>
<evidence type="ECO:0000313" key="5">
    <source>
        <dbReference type="Proteomes" id="UP000274756"/>
    </source>
</evidence>
<evidence type="ECO:0000313" key="4">
    <source>
        <dbReference type="Proteomes" id="UP000038040"/>
    </source>
</evidence>
<dbReference type="Proteomes" id="UP000274756">
    <property type="component" value="Unassembled WGS sequence"/>
</dbReference>
<feature type="transmembrane region" description="Helical" evidence="1">
    <location>
        <begin position="94"/>
        <end position="123"/>
    </location>
</feature>
<dbReference type="WBParaSite" id="DME_0000012801-mRNA-1">
    <property type="protein sequence ID" value="DME_0000012801-mRNA-1"/>
    <property type="gene ID" value="DME_0000012801"/>
</dbReference>
<name>A0A0N4U0P2_DRAME</name>
<keyword evidence="1" id="KW-0472">Membrane</keyword>
<dbReference type="EMBL" id="UYYG01001150">
    <property type="protein sequence ID" value="VDN54515.1"/>
    <property type="molecule type" value="Genomic_DNA"/>
</dbReference>
<evidence type="ECO:0000313" key="6">
    <source>
        <dbReference type="WBParaSite" id="DME_0000012801-mRNA-1"/>
    </source>
</evidence>
<keyword evidence="1" id="KW-1133">Transmembrane helix</keyword>
<dbReference type="Proteomes" id="UP000038040">
    <property type="component" value="Unplaced"/>
</dbReference>
<keyword evidence="5" id="KW-1185">Reference proteome</keyword>
<accession>A0A0N4U0P2</accession>
<dbReference type="AlphaFoldDB" id="A0A0N4U0P2"/>
<protein>
    <submittedName>
        <fullName evidence="3 6">Uncharacterized protein</fullName>
    </submittedName>
</protein>
<dbReference type="OrthoDB" id="5771910at2759"/>
<reference evidence="3 5" key="2">
    <citation type="submission" date="2018-11" db="EMBL/GenBank/DDBJ databases">
        <authorList>
            <consortium name="Pathogen Informatics"/>
        </authorList>
    </citation>
    <scope>NUCLEOTIDE SEQUENCE [LARGE SCALE GENOMIC DNA]</scope>
</reference>